<protein>
    <submittedName>
        <fullName evidence="1">Uncharacterized protein</fullName>
    </submittedName>
</protein>
<dbReference type="OrthoDB" id="5296287at2759"/>
<reference evidence="1 2" key="1">
    <citation type="journal article" date="2020" name="Cell">
        <title>Large-Scale Comparative Analyses of Tick Genomes Elucidate Their Genetic Diversity and Vector Capacities.</title>
        <authorList>
            <consortium name="Tick Genome and Microbiome Consortium (TIGMIC)"/>
            <person name="Jia N."/>
            <person name="Wang J."/>
            <person name="Shi W."/>
            <person name="Du L."/>
            <person name="Sun Y."/>
            <person name="Zhan W."/>
            <person name="Jiang J.F."/>
            <person name="Wang Q."/>
            <person name="Zhang B."/>
            <person name="Ji P."/>
            <person name="Bell-Sakyi L."/>
            <person name="Cui X.M."/>
            <person name="Yuan T.T."/>
            <person name="Jiang B.G."/>
            <person name="Yang W.F."/>
            <person name="Lam T.T."/>
            <person name="Chang Q.C."/>
            <person name="Ding S.J."/>
            <person name="Wang X.J."/>
            <person name="Zhu J.G."/>
            <person name="Ruan X.D."/>
            <person name="Zhao L."/>
            <person name="Wei J.T."/>
            <person name="Ye R.Z."/>
            <person name="Que T.C."/>
            <person name="Du C.H."/>
            <person name="Zhou Y.H."/>
            <person name="Cheng J.X."/>
            <person name="Dai P.F."/>
            <person name="Guo W.B."/>
            <person name="Han X.H."/>
            <person name="Huang E.J."/>
            <person name="Li L.F."/>
            <person name="Wei W."/>
            <person name="Gao Y.C."/>
            <person name="Liu J.Z."/>
            <person name="Shao H.Z."/>
            <person name="Wang X."/>
            <person name="Wang C.C."/>
            <person name="Yang T.C."/>
            <person name="Huo Q.B."/>
            <person name="Li W."/>
            <person name="Chen H.Y."/>
            <person name="Chen S.E."/>
            <person name="Zhou L.G."/>
            <person name="Ni X.B."/>
            <person name="Tian J.H."/>
            <person name="Sheng Y."/>
            <person name="Liu T."/>
            <person name="Pan Y.S."/>
            <person name="Xia L.Y."/>
            <person name="Li J."/>
            <person name="Zhao F."/>
            <person name="Cao W.C."/>
        </authorList>
    </citation>
    <scope>NUCLEOTIDE SEQUENCE [LARGE SCALE GENOMIC DNA]</scope>
    <source>
        <strain evidence="1">HaeL-2018</strain>
    </source>
</reference>
<accession>A0A9J6GAK3</accession>
<name>A0A9J6GAK3_HAELO</name>
<dbReference type="Proteomes" id="UP000821853">
    <property type="component" value="Chromosome 3"/>
</dbReference>
<dbReference type="Gene3D" id="1.20.1250.20">
    <property type="entry name" value="MFS general substrate transporter like domains"/>
    <property type="match status" value="1"/>
</dbReference>
<dbReference type="SUPFAM" id="SSF103473">
    <property type="entry name" value="MFS general substrate transporter"/>
    <property type="match status" value="1"/>
</dbReference>
<dbReference type="EMBL" id="JABSTR010000005">
    <property type="protein sequence ID" value="KAH9372195.1"/>
    <property type="molecule type" value="Genomic_DNA"/>
</dbReference>
<dbReference type="VEuPathDB" id="VectorBase:HLOH_063831"/>
<proteinExistence type="predicted"/>
<evidence type="ECO:0000313" key="2">
    <source>
        <dbReference type="Proteomes" id="UP000821853"/>
    </source>
</evidence>
<dbReference type="InterPro" id="IPR036259">
    <property type="entry name" value="MFS_trans_sf"/>
</dbReference>
<sequence>MFSSCASSVTFVQISELYPTQVRTLANGWSITTSRVGAILAPFTKELVSERNTSATQRQRAK</sequence>
<dbReference type="AlphaFoldDB" id="A0A9J6GAK3"/>
<keyword evidence="2" id="KW-1185">Reference proteome</keyword>
<evidence type="ECO:0000313" key="1">
    <source>
        <dbReference type="EMBL" id="KAH9372195.1"/>
    </source>
</evidence>
<gene>
    <name evidence="1" type="ORF">HPB48_019224</name>
</gene>
<comment type="caution">
    <text evidence="1">The sequence shown here is derived from an EMBL/GenBank/DDBJ whole genome shotgun (WGS) entry which is preliminary data.</text>
</comment>
<organism evidence="1 2">
    <name type="scientific">Haemaphysalis longicornis</name>
    <name type="common">Bush tick</name>
    <dbReference type="NCBI Taxonomy" id="44386"/>
    <lineage>
        <taxon>Eukaryota</taxon>
        <taxon>Metazoa</taxon>
        <taxon>Ecdysozoa</taxon>
        <taxon>Arthropoda</taxon>
        <taxon>Chelicerata</taxon>
        <taxon>Arachnida</taxon>
        <taxon>Acari</taxon>
        <taxon>Parasitiformes</taxon>
        <taxon>Ixodida</taxon>
        <taxon>Ixodoidea</taxon>
        <taxon>Ixodidae</taxon>
        <taxon>Haemaphysalinae</taxon>
        <taxon>Haemaphysalis</taxon>
    </lineage>
</organism>